<evidence type="ECO:0000256" key="6">
    <source>
        <dbReference type="ARBA" id="ARBA00022777"/>
    </source>
</evidence>
<dbReference type="InterPro" id="IPR003594">
    <property type="entry name" value="HATPase_dom"/>
</dbReference>
<evidence type="ECO:0000313" key="14">
    <source>
        <dbReference type="EMBL" id="MBC8529742.1"/>
    </source>
</evidence>
<keyword evidence="5 10" id="KW-0597">Phosphoprotein</keyword>
<dbReference type="PANTHER" id="PTHR45339">
    <property type="entry name" value="HYBRID SIGNAL TRANSDUCTION HISTIDINE KINASE J"/>
    <property type="match status" value="1"/>
</dbReference>
<evidence type="ECO:0000259" key="13">
    <source>
        <dbReference type="PROSITE" id="PS50110"/>
    </source>
</evidence>
<evidence type="ECO:0000259" key="12">
    <source>
        <dbReference type="PROSITE" id="PS50109"/>
    </source>
</evidence>
<dbReference type="Pfam" id="PF00512">
    <property type="entry name" value="HisKA"/>
    <property type="match status" value="1"/>
</dbReference>
<feature type="transmembrane region" description="Helical" evidence="11">
    <location>
        <begin position="292"/>
        <end position="312"/>
    </location>
</feature>
<dbReference type="PROSITE" id="PS50110">
    <property type="entry name" value="RESPONSE_REGULATORY"/>
    <property type="match status" value="2"/>
</dbReference>
<feature type="modified residue" description="4-aspartylphosphate" evidence="10">
    <location>
        <position position="638"/>
    </location>
</feature>
<keyword evidence="11" id="KW-1133">Transmembrane helix</keyword>
<name>A0A926HJC2_9FIRM</name>
<feature type="domain" description="Response regulatory" evidence="13">
    <location>
        <begin position="584"/>
        <end position="704"/>
    </location>
</feature>
<feature type="domain" description="Histidine kinase" evidence="12">
    <location>
        <begin position="345"/>
        <end position="570"/>
    </location>
</feature>
<organism evidence="14 15">
    <name type="scientific">Luoshenia tenuis</name>
    <dbReference type="NCBI Taxonomy" id="2763654"/>
    <lineage>
        <taxon>Bacteria</taxon>
        <taxon>Bacillati</taxon>
        <taxon>Bacillota</taxon>
        <taxon>Clostridia</taxon>
        <taxon>Christensenellales</taxon>
        <taxon>Christensenellaceae</taxon>
        <taxon>Luoshenia</taxon>
    </lineage>
</organism>
<dbReference type="Gene3D" id="3.30.565.10">
    <property type="entry name" value="Histidine kinase-like ATPase, C-terminal domain"/>
    <property type="match status" value="1"/>
</dbReference>
<evidence type="ECO:0000256" key="3">
    <source>
        <dbReference type="ARBA" id="ARBA00012438"/>
    </source>
</evidence>
<dbReference type="EMBL" id="JACRSO010000004">
    <property type="protein sequence ID" value="MBC8529742.1"/>
    <property type="molecule type" value="Genomic_DNA"/>
</dbReference>
<dbReference type="InterPro" id="IPR005467">
    <property type="entry name" value="His_kinase_dom"/>
</dbReference>
<dbReference type="CDD" id="cd17546">
    <property type="entry name" value="REC_hyHK_CKI1_RcsC-like"/>
    <property type="match status" value="2"/>
</dbReference>
<dbReference type="Gene3D" id="1.10.287.130">
    <property type="match status" value="1"/>
</dbReference>
<dbReference type="FunFam" id="3.30.565.10:FF:000010">
    <property type="entry name" value="Sensor histidine kinase RcsC"/>
    <property type="match status" value="1"/>
</dbReference>
<keyword evidence="11" id="KW-0812">Transmembrane</keyword>
<dbReference type="Pfam" id="PF00072">
    <property type="entry name" value="Response_reg"/>
    <property type="match status" value="2"/>
</dbReference>
<dbReference type="InterPro" id="IPR001789">
    <property type="entry name" value="Sig_transdc_resp-reg_receiver"/>
</dbReference>
<comment type="catalytic activity">
    <reaction evidence="1">
        <text>ATP + protein L-histidine = ADP + protein N-phospho-L-histidine.</text>
        <dbReference type="EC" id="2.7.13.3"/>
    </reaction>
</comment>
<dbReference type="Pfam" id="PF02518">
    <property type="entry name" value="HATPase_c"/>
    <property type="match status" value="1"/>
</dbReference>
<proteinExistence type="inferred from homology"/>
<dbReference type="Gene3D" id="3.40.50.2300">
    <property type="match status" value="2"/>
</dbReference>
<reference evidence="14" key="1">
    <citation type="submission" date="2020-08" db="EMBL/GenBank/DDBJ databases">
        <title>Genome public.</title>
        <authorList>
            <person name="Liu C."/>
            <person name="Sun Q."/>
        </authorList>
    </citation>
    <scope>NUCLEOTIDE SEQUENCE</scope>
    <source>
        <strain evidence="14">NSJ-44</strain>
    </source>
</reference>
<evidence type="ECO:0000256" key="8">
    <source>
        <dbReference type="ARBA" id="ARBA00024867"/>
    </source>
</evidence>
<dbReference type="RefSeq" id="WP_249285559.1">
    <property type="nucleotide sequence ID" value="NZ_JACRSO010000004.1"/>
</dbReference>
<dbReference type="CDD" id="cd00082">
    <property type="entry name" value="HisKA"/>
    <property type="match status" value="1"/>
</dbReference>
<dbReference type="InterPro" id="IPR036890">
    <property type="entry name" value="HATPase_C_sf"/>
</dbReference>
<keyword evidence="6" id="KW-0808">Transferase</keyword>
<dbReference type="InterPro" id="IPR004358">
    <property type="entry name" value="Sig_transdc_His_kin-like_C"/>
</dbReference>
<dbReference type="GO" id="GO:0000155">
    <property type="term" value="F:phosphorelay sensor kinase activity"/>
    <property type="evidence" value="ECO:0007669"/>
    <property type="project" value="InterPro"/>
</dbReference>
<dbReference type="SUPFAM" id="SSF55874">
    <property type="entry name" value="ATPase domain of HSP90 chaperone/DNA topoisomerase II/histidine kinase"/>
    <property type="match status" value="1"/>
</dbReference>
<sequence>MRNKISHFLIISLLASALLCIGVFSSLLIYMNHKQEETIEAVSGIYMSGMNRQIIKQFGLIFDNYMEAVEQIDESITPDMDEAQIYQTLAATGQTQGFEALAFCSAEGKMEKIYGELFASLDPEPFLASLERGDKRISTGADASGNKKVLIGVPLRDSVAEKLGHISLIAAVPVDNISDALNLYSEDMLIYSFVIRRDGSFVIRSYDAYRESYFERIRSEYQRLDGKDAEQYVEELASAMRNGEDYSAVFLAKQGDKRQLQCTVLPYSEWYLITVMPYGPLNGQVEQMSSQWLLATIGSCAVILLALLLIFMRYMQLNRMQLKELEDARHLAEQASRSKSEFLSNMSHDIRTPMNAIVGMTAIATANIDDTQKVRNCLKKITLSSRHLLGLINDVLDMSKIESGKMTLSMDRLSLREMMEGIVSIVQPQVHAKKQQFDISIYDITAETVCADGVRLNQVMLNLLSNAIKFTPEGGTIHVSMYEESSPVGEDHIRVHLRVKDNGIGMTKEFQEKLYEVFVREDNDRIKRTEGSGLGMAITKYIVDAMKGSIEVESQPGVGTEFHVTLDLQKSAEREEEMILPEWHMLVVDDDQQMCQSAAASLQSIGVRADWTLDGESAVELVCARHEARQDYDIILLDWKLPGMDGIDTAREIRRQLNEDIPILLISAYDWSEIEQEARAAGISGFISKPLFRSTLYYGLKAYANLPDEQAPEGEAPIELAGRRILVAEDNELNWEIAQDLLEDVGLELEWAENGKICVDKFAGAPVGRYDAILMDIRMPEMNGYEAAQAIRSLERPDAGIPIIAMTADAFVEDIQKCMQYGMNAHIAKPIDIDEVLGLLKKFIQ</sequence>
<comment type="function">
    <text evidence="8">May play the central regulatory role in sporulation. It may be an element of the effector pathway responsible for the activation of sporulation genes in response to nutritional stress. Spo0A may act in concert with spo0H (a sigma factor) to control the expression of some genes that are critical to the sporulation process.</text>
</comment>
<dbReference type="SMART" id="SM00388">
    <property type="entry name" value="HisKA"/>
    <property type="match status" value="1"/>
</dbReference>
<gene>
    <name evidence="14" type="ORF">H8699_09905</name>
</gene>
<dbReference type="InterPro" id="IPR003661">
    <property type="entry name" value="HisK_dim/P_dom"/>
</dbReference>
<evidence type="ECO:0000256" key="2">
    <source>
        <dbReference type="ARBA" id="ARBA00006402"/>
    </source>
</evidence>
<evidence type="ECO:0000256" key="4">
    <source>
        <dbReference type="ARBA" id="ARBA00018672"/>
    </source>
</evidence>
<dbReference type="InterPro" id="IPR036097">
    <property type="entry name" value="HisK_dim/P_sf"/>
</dbReference>
<comment type="similarity">
    <text evidence="2">In the N-terminal section; belongs to the phytochrome family.</text>
</comment>
<dbReference type="CDD" id="cd16922">
    <property type="entry name" value="HATPase_EvgS-ArcB-TorS-like"/>
    <property type="match status" value="1"/>
</dbReference>
<dbReference type="PROSITE" id="PS50109">
    <property type="entry name" value="HIS_KIN"/>
    <property type="match status" value="1"/>
</dbReference>
<feature type="modified residue" description="4-aspartylphosphate" evidence="10">
    <location>
        <position position="776"/>
    </location>
</feature>
<evidence type="ECO:0000313" key="15">
    <source>
        <dbReference type="Proteomes" id="UP000654279"/>
    </source>
</evidence>
<keyword evidence="15" id="KW-1185">Reference proteome</keyword>
<keyword evidence="7" id="KW-0902">Two-component regulatory system</keyword>
<evidence type="ECO:0000256" key="10">
    <source>
        <dbReference type="PROSITE-ProRule" id="PRU00169"/>
    </source>
</evidence>
<dbReference type="InterPro" id="IPR011006">
    <property type="entry name" value="CheY-like_superfamily"/>
</dbReference>
<feature type="domain" description="Response regulatory" evidence="13">
    <location>
        <begin position="724"/>
        <end position="844"/>
    </location>
</feature>
<dbReference type="SUPFAM" id="SSF47384">
    <property type="entry name" value="Homodimeric domain of signal transducing histidine kinase"/>
    <property type="match status" value="1"/>
</dbReference>
<keyword evidence="11" id="KW-0472">Membrane</keyword>
<comment type="caution">
    <text evidence="14">The sequence shown here is derived from an EMBL/GenBank/DDBJ whole genome shotgun (WGS) entry which is preliminary data.</text>
</comment>
<dbReference type="SMART" id="SM00387">
    <property type="entry name" value="HATPase_c"/>
    <property type="match status" value="1"/>
</dbReference>
<dbReference type="EC" id="2.7.13.3" evidence="3"/>
<dbReference type="SUPFAM" id="SSF52172">
    <property type="entry name" value="CheY-like"/>
    <property type="match status" value="2"/>
</dbReference>
<evidence type="ECO:0000256" key="7">
    <source>
        <dbReference type="ARBA" id="ARBA00023012"/>
    </source>
</evidence>
<protein>
    <recommendedName>
        <fullName evidence="9">Circadian input-output histidine kinase CikA</fullName>
        <ecNumber evidence="3">2.7.13.3</ecNumber>
    </recommendedName>
    <alternativeName>
        <fullName evidence="4">Stage 0 sporulation protein A homolog</fullName>
    </alternativeName>
</protein>
<evidence type="ECO:0000256" key="11">
    <source>
        <dbReference type="SAM" id="Phobius"/>
    </source>
</evidence>
<dbReference type="SMART" id="SM00448">
    <property type="entry name" value="REC"/>
    <property type="match status" value="2"/>
</dbReference>
<evidence type="ECO:0000256" key="5">
    <source>
        <dbReference type="ARBA" id="ARBA00022553"/>
    </source>
</evidence>
<evidence type="ECO:0000256" key="9">
    <source>
        <dbReference type="ARBA" id="ARBA00074306"/>
    </source>
</evidence>
<accession>A0A926HJC2</accession>
<dbReference type="PANTHER" id="PTHR45339:SF5">
    <property type="entry name" value="HISTIDINE KINASE"/>
    <property type="match status" value="1"/>
</dbReference>
<dbReference type="Proteomes" id="UP000654279">
    <property type="component" value="Unassembled WGS sequence"/>
</dbReference>
<dbReference type="AlphaFoldDB" id="A0A926HJC2"/>
<keyword evidence="6" id="KW-0418">Kinase</keyword>
<dbReference type="PRINTS" id="PR00344">
    <property type="entry name" value="BCTRLSENSOR"/>
</dbReference>
<evidence type="ECO:0000256" key="1">
    <source>
        <dbReference type="ARBA" id="ARBA00000085"/>
    </source>
</evidence>